<gene>
    <name evidence="2" type="ORF">U0R11_13010</name>
</gene>
<dbReference type="Proteomes" id="UP001623558">
    <property type="component" value="Unassembled WGS sequence"/>
</dbReference>
<dbReference type="EMBL" id="JBEWZH010000010">
    <property type="protein sequence ID" value="MFL0163311.1"/>
    <property type="molecule type" value="Genomic_DNA"/>
</dbReference>
<name>A0ABW8RX42_9BACT</name>
<feature type="chain" id="PRO_5047543219" evidence="1">
    <location>
        <begin position="18"/>
        <end position="426"/>
    </location>
</feature>
<keyword evidence="1" id="KW-0732">Signal</keyword>
<evidence type="ECO:0000256" key="1">
    <source>
        <dbReference type="SAM" id="SignalP"/>
    </source>
</evidence>
<dbReference type="RefSeq" id="WP_406752179.1">
    <property type="nucleotide sequence ID" value="NZ_JBEWZH010000010.1"/>
</dbReference>
<evidence type="ECO:0000313" key="2">
    <source>
        <dbReference type="EMBL" id="MFL0163311.1"/>
    </source>
</evidence>
<sequence length="426" mass="48831">MRSNILFFLLFSFSGFAIPDSTRMAGKVYWNKQKSDNSYTYGVTIIDYTKRPYTMRQFNQNYLSTYRIFSRTINTSLPKKWGYPLFVFNILLAGYYLLPYTHEEGHRSVLTALNIGSVSSPVFSNGVAKVTGVSDETLMHLRDSDLPNYIRLHTAGLESDFSLLQMEEELLMFQKEKLKNIYGEYYIRKLGIVTYMVFSGLGLNKRVHPLESNENDRDIVGDDVLGAVRHMHRPDMPFQRYTSHQELNDNEKTYLKKVAYLSFLNLLSPLFIGKTTLAVNPTLNLGFGAGYVLAPFGDMLEENVYIQKNQIWNVRAFLRQFGNNQRYFWGGGLSLVDYPWKNRLMINATAQCWNQPKGLDFNTTEGKMGTSLECKLGLLIPTKKSSPLQWISLDLTLRAKTQGFVPQDPYIGDAFNMALGMSIYTK</sequence>
<keyword evidence="3" id="KW-1185">Reference proteome</keyword>
<comment type="caution">
    <text evidence="2">The sequence shown here is derived from an EMBL/GenBank/DDBJ whole genome shotgun (WGS) entry which is preliminary data.</text>
</comment>
<protein>
    <submittedName>
        <fullName evidence="2">Uncharacterized protein</fullName>
    </submittedName>
</protein>
<reference evidence="2 3" key="1">
    <citation type="submission" date="2024-07" db="EMBL/GenBank/DDBJ databases">
        <authorList>
            <person name="Pitt A."/>
            <person name="Hahn M.W."/>
        </authorList>
    </citation>
    <scope>NUCLEOTIDE SEQUENCE [LARGE SCALE GENOMIC DNA]</scope>
    <source>
        <strain evidence="2 3">1-SAACH-A3</strain>
    </source>
</reference>
<organism evidence="2 3">
    <name type="scientific">Aquirufa salirivi</name>
    <dbReference type="NCBI Taxonomy" id="3104729"/>
    <lineage>
        <taxon>Bacteria</taxon>
        <taxon>Pseudomonadati</taxon>
        <taxon>Bacteroidota</taxon>
        <taxon>Cytophagia</taxon>
        <taxon>Cytophagales</taxon>
        <taxon>Flectobacillaceae</taxon>
        <taxon>Aquirufa</taxon>
    </lineage>
</organism>
<evidence type="ECO:0000313" key="3">
    <source>
        <dbReference type="Proteomes" id="UP001623558"/>
    </source>
</evidence>
<accession>A0ABW8RX42</accession>
<proteinExistence type="predicted"/>
<feature type="signal peptide" evidence="1">
    <location>
        <begin position="1"/>
        <end position="17"/>
    </location>
</feature>